<feature type="chain" id="PRO_5043035175" evidence="1">
    <location>
        <begin position="19"/>
        <end position="318"/>
    </location>
</feature>
<evidence type="ECO:0000313" key="2">
    <source>
        <dbReference type="EMBL" id="KAK6169380.1"/>
    </source>
</evidence>
<feature type="signal peptide" evidence="1">
    <location>
        <begin position="1"/>
        <end position="18"/>
    </location>
</feature>
<keyword evidence="3" id="KW-1185">Reference proteome</keyword>
<organism evidence="2 3">
    <name type="scientific">Patella caerulea</name>
    <name type="common">Rayed Mediterranean limpet</name>
    <dbReference type="NCBI Taxonomy" id="87958"/>
    <lineage>
        <taxon>Eukaryota</taxon>
        <taxon>Metazoa</taxon>
        <taxon>Spiralia</taxon>
        <taxon>Lophotrochozoa</taxon>
        <taxon>Mollusca</taxon>
        <taxon>Gastropoda</taxon>
        <taxon>Patellogastropoda</taxon>
        <taxon>Patelloidea</taxon>
        <taxon>Patellidae</taxon>
        <taxon>Patella</taxon>
    </lineage>
</organism>
<sequence length="318" mass="35832">MLSIFSILILILIDPASCQIVYGCYGPPDSPCSQHTLACGDDEVIGFDDNYRPMSLIRNNKDVACPLTNDDKCSKTCCSTNKNNQTQSLQQTDAFLTIDNGETTLANLTDVISVFDNCSNERTCTVTSPYNDHGPGYDYVRYNYICVQDSRVYNFVDERIFKKHNHVYLHFSGKQQPLEAISCLCRVRSSVEIGVSSKYIHLNRASCIKVNISSGKRKLFNCSQDDTLYFSTVLFYTSEPIFIEFKDFTAMENDTMWLEFFTIGEFLEITCSGCGEKLNKDHMESPMCGLSSGSSTWFINSFPALVWILCTLLQISSS</sequence>
<evidence type="ECO:0000256" key="1">
    <source>
        <dbReference type="SAM" id="SignalP"/>
    </source>
</evidence>
<dbReference type="EMBL" id="JAZGQO010000015">
    <property type="protein sequence ID" value="KAK6169380.1"/>
    <property type="molecule type" value="Genomic_DNA"/>
</dbReference>
<keyword evidence="1" id="KW-0732">Signal</keyword>
<name>A0AAN8IYK5_PATCE</name>
<comment type="caution">
    <text evidence="2">The sequence shown here is derived from an EMBL/GenBank/DDBJ whole genome shotgun (WGS) entry which is preliminary data.</text>
</comment>
<gene>
    <name evidence="2" type="ORF">SNE40_020446</name>
</gene>
<dbReference type="AlphaFoldDB" id="A0AAN8IYK5"/>
<evidence type="ECO:0000313" key="3">
    <source>
        <dbReference type="Proteomes" id="UP001347796"/>
    </source>
</evidence>
<proteinExistence type="predicted"/>
<protein>
    <submittedName>
        <fullName evidence="2">Uncharacterized protein</fullName>
    </submittedName>
</protein>
<accession>A0AAN8IYK5</accession>
<dbReference type="Proteomes" id="UP001347796">
    <property type="component" value="Unassembled WGS sequence"/>
</dbReference>
<reference evidence="2 3" key="1">
    <citation type="submission" date="2024-01" db="EMBL/GenBank/DDBJ databases">
        <title>The genome of the rayed Mediterranean limpet Patella caerulea (Linnaeus, 1758).</title>
        <authorList>
            <person name="Anh-Thu Weber A."/>
            <person name="Halstead-Nussloch G."/>
        </authorList>
    </citation>
    <scope>NUCLEOTIDE SEQUENCE [LARGE SCALE GENOMIC DNA]</scope>
    <source>
        <strain evidence="2">AATW-2023a</strain>
        <tissue evidence="2">Whole specimen</tissue>
    </source>
</reference>